<dbReference type="STRING" id="210143.A0A1R3KWV0"/>
<keyword evidence="1 6" id="KW-0489">Methyltransferase</keyword>
<keyword evidence="4" id="KW-0862">Zinc</keyword>
<dbReference type="Gene3D" id="3.20.20.330">
    <property type="entry name" value="Homocysteine-binding-like domain"/>
    <property type="match status" value="1"/>
</dbReference>
<dbReference type="InterPro" id="IPR051486">
    <property type="entry name" value="Hcy_S-methyltransferase"/>
</dbReference>
<dbReference type="InterPro" id="IPR036589">
    <property type="entry name" value="HCY_dom_sf"/>
</dbReference>
<keyword evidence="7" id="KW-1185">Reference proteome</keyword>
<keyword evidence="3" id="KW-0479">Metal-binding</keyword>
<dbReference type="GO" id="GO:0046872">
    <property type="term" value="F:metal ion binding"/>
    <property type="evidence" value="ECO:0007669"/>
    <property type="project" value="UniProtKB-KW"/>
</dbReference>
<dbReference type="EMBL" id="AWWV01001143">
    <property type="protein sequence ID" value="OMP11571.1"/>
    <property type="molecule type" value="Genomic_DNA"/>
</dbReference>
<dbReference type="Pfam" id="PF02574">
    <property type="entry name" value="S-methyl_trans"/>
    <property type="match status" value="1"/>
</dbReference>
<keyword evidence="2 6" id="KW-0808">Transferase</keyword>
<evidence type="ECO:0000256" key="4">
    <source>
        <dbReference type="ARBA" id="ARBA00022833"/>
    </source>
</evidence>
<feature type="domain" description="Hcy-binding" evidence="5">
    <location>
        <begin position="64"/>
        <end position="98"/>
    </location>
</feature>
<dbReference type="SUPFAM" id="SSF82282">
    <property type="entry name" value="Homocysteine S-methyltransferase"/>
    <property type="match status" value="1"/>
</dbReference>
<dbReference type="OrthoDB" id="261426at2759"/>
<gene>
    <name evidence="6" type="ORF">CCACVL1_00434</name>
</gene>
<dbReference type="GO" id="GO:0008898">
    <property type="term" value="F:S-adenosylmethionine-homocysteine S-methyltransferase activity"/>
    <property type="evidence" value="ECO:0007669"/>
    <property type="project" value="TreeGrafter"/>
</dbReference>
<dbReference type="GO" id="GO:0032259">
    <property type="term" value="P:methylation"/>
    <property type="evidence" value="ECO:0007669"/>
    <property type="project" value="UniProtKB-KW"/>
</dbReference>
<name>A0A1R3KWV0_COCAP</name>
<evidence type="ECO:0000256" key="2">
    <source>
        <dbReference type="ARBA" id="ARBA00022679"/>
    </source>
</evidence>
<evidence type="ECO:0000313" key="6">
    <source>
        <dbReference type="EMBL" id="OMP11571.1"/>
    </source>
</evidence>
<sequence length="99" mass="10425">MSNGSIETTSKQGGSDLAELAGSGLKKLNVTPPPFPLGKKILEAGLEPSLFVSDFLAKCGGYGVVDGGFATELERHGQDLNDPLWSAKCLISSPHLVRR</sequence>
<evidence type="ECO:0000256" key="3">
    <source>
        <dbReference type="ARBA" id="ARBA00022723"/>
    </source>
</evidence>
<comment type="caution">
    <text evidence="6">The sequence shown here is derived from an EMBL/GenBank/DDBJ whole genome shotgun (WGS) entry which is preliminary data.</text>
</comment>
<proteinExistence type="predicted"/>
<dbReference type="InterPro" id="IPR003726">
    <property type="entry name" value="HCY_dom"/>
</dbReference>
<dbReference type="Proteomes" id="UP000188268">
    <property type="component" value="Unassembled WGS sequence"/>
</dbReference>
<evidence type="ECO:0000313" key="7">
    <source>
        <dbReference type="Proteomes" id="UP000188268"/>
    </source>
</evidence>
<dbReference type="AlphaFoldDB" id="A0A1R3KWV0"/>
<dbReference type="PANTHER" id="PTHR46015:SF10">
    <property type="entry name" value="HOMOCYSTEINE S-METHYLTRANSFERASE 3"/>
    <property type="match status" value="1"/>
</dbReference>
<dbReference type="GO" id="GO:0033528">
    <property type="term" value="P:S-methylmethionine cycle"/>
    <property type="evidence" value="ECO:0007669"/>
    <property type="project" value="TreeGrafter"/>
</dbReference>
<accession>A0A1R3KWV0</accession>
<feature type="non-terminal residue" evidence="6">
    <location>
        <position position="99"/>
    </location>
</feature>
<evidence type="ECO:0000259" key="5">
    <source>
        <dbReference type="Pfam" id="PF02574"/>
    </source>
</evidence>
<reference evidence="6 7" key="1">
    <citation type="submission" date="2013-09" db="EMBL/GenBank/DDBJ databases">
        <title>Corchorus capsularis genome sequencing.</title>
        <authorList>
            <person name="Alam M."/>
            <person name="Haque M.S."/>
            <person name="Islam M.S."/>
            <person name="Emdad E.M."/>
            <person name="Islam M.M."/>
            <person name="Ahmed B."/>
            <person name="Halim A."/>
            <person name="Hossen Q.M.M."/>
            <person name="Hossain M.Z."/>
            <person name="Ahmed R."/>
            <person name="Khan M.M."/>
            <person name="Islam R."/>
            <person name="Rashid M.M."/>
            <person name="Khan S.A."/>
            <person name="Rahman M.S."/>
            <person name="Alam M."/>
        </authorList>
    </citation>
    <scope>NUCLEOTIDE SEQUENCE [LARGE SCALE GENOMIC DNA]</scope>
    <source>
        <strain evidence="7">cv. CVL-1</strain>
        <tissue evidence="6">Whole seedling</tissue>
    </source>
</reference>
<organism evidence="6 7">
    <name type="scientific">Corchorus capsularis</name>
    <name type="common">Jute</name>
    <dbReference type="NCBI Taxonomy" id="210143"/>
    <lineage>
        <taxon>Eukaryota</taxon>
        <taxon>Viridiplantae</taxon>
        <taxon>Streptophyta</taxon>
        <taxon>Embryophyta</taxon>
        <taxon>Tracheophyta</taxon>
        <taxon>Spermatophyta</taxon>
        <taxon>Magnoliopsida</taxon>
        <taxon>eudicotyledons</taxon>
        <taxon>Gunneridae</taxon>
        <taxon>Pentapetalae</taxon>
        <taxon>rosids</taxon>
        <taxon>malvids</taxon>
        <taxon>Malvales</taxon>
        <taxon>Malvaceae</taxon>
        <taxon>Grewioideae</taxon>
        <taxon>Apeibeae</taxon>
        <taxon>Corchorus</taxon>
    </lineage>
</organism>
<evidence type="ECO:0000256" key="1">
    <source>
        <dbReference type="ARBA" id="ARBA00022603"/>
    </source>
</evidence>
<dbReference type="PANTHER" id="PTHR46015">
    <property type="entry name" value="ZGC:172121"/>
    <property type="match status" value="1"/>
</dbReference>
<dbReference type="Gramene" id="OMP11571">
    <property type="protein sequence ID" value="OMP11571"/>
    <property type="gene ID" value="CCACVL1_00434"/>
</dbReference>
<dbReference type="GO" id="GO:0009086">
    <property type="term" value="P:methionine biosynthetic process"/>
    <property type="evidence" value="ECO:0007669"/>
    <property type="project" value="TreeGrafter"/>
</dbReference>
<protein>
    <submittedName>
        <fullName evidence="6">Homocysteine S-methyltransferase</fullName>
    </submittedName>
</protein>